<dbReference type="InterPro" id="IPR001841">
    <property type="entry name" value="Znf_RING"/>
</dbReference>
<dbReference type="SMART" id="SM00184">
    <property type="entry name" value="RING"/>
    <property type="match status" value="1"/>
</dbReference>
<sequence length="285" mass="31653">MGVSNFRRKGHEKANGCLMPSPFKLSIMVVHCHLAIVVHGKDFVRRDSVVAPSSTASNIAQRADYHRFLESQFQFPFAKFPRASEEHVPLSSDRGGAPVLSAGLLVDTNLDTSIPDTYRPPPAPMPYDVVLGRPQTPPAPMPYDVVLGRPQTPPVAQEICSNKSDAAVQTTNSDSVQETVGGNTQENLVKYEELKESESKAETNFEHDLEKESEIELSKSVKPVISAIEEEDGCPICLEEYDTENPKMTTKCDHHFHLACILEWMERSDTCPVCDKEMIFNPPID</sequence>
<keyword evidence="5 8" id="KW-0863">Zinc-finger</keyword>
<dbReference type="Gene3D" id="3.30.40.10">
    <property type="entry name" value="Zinc/RING finger domain, C3HC4 (zinc finger)"/>
    <property type="match status" value="1"/>
</dbReference>
<accession>A0A5N6R5G3</accession>
<dbReference type="AlphaFoldDB" id="A0A5N6R5G3"/>
<dbReference type="GO" id="GO:0061630">
    <property type="term" value="F:ubiquitin protein ligase activity"/>
    <property type="evidence" value="ECO:0007669"/>
    <property type="project" value="UniProtKB-EC"/>
</dbReference>
<dbReference type="EMBL" id="CM017325">
    <property type="protein sequence ID" value="KAE8055365.1"/>
    <property type="molecule type" value="Genomic_DNA"/>
</dbReference>
<dbReference type="Proteomes" id="UP000327013">
    <property type="component" value="Chromosome 5"/>
</dbReference>
<keyword evidence="6" id="KW-0833">Ubl conjugation pathway</keyword>
<evidence type="ECO:0000256" key="4">
    <source>
        <dbReference type="ARBA" id="ARBA00022723"/>
    </source>
</evidence>
<keyword evidence="7" id="KW-0862">Zinc</keyword>
<keyword evidence="3" id="KW-0808">Transferase</keyword>
<dbReference type="OrthoDB" id="8062037at2759"/>
<gene>
    <name evidence="10" type="ORF">FH972_012206</name>
</gene>
<evidence type="ECO:0000256" key="1">
    <source>
        <dbReference type="ARBA" id="ARBA00000900"/>
    </source>
</evidence>
<evidence type="ECO:0000256" key="5">
    <source>
        <dbReference type="ARBA" id="ARBA00022771"/>
    </source>
</evidence>
<keyword evidence="4" id="KW-0479">Metal-binding</keyword>
<name>A0A5N6R5G3_9ROSI</name>
<dbReference type="SUPFAM" id="SSF57850">
    <property type="entry name" value="RING/U-box"/>
    <property type="match status" value="1"/>
</dbReference>
<proteinExistence type="predicted"/>
<evidence type="ECO:0000313" key="11">
    <source>
        <dbReference type="Proteomes" id="UP000327013"/>
    </source>
</evidence>
<dbReference type="Pfam" id="PF13639">
    <property type="entry name" value="zf-RING_2"/>
    <property type="match status" value="1"/>
</dbReference>
<dbReference type="GO" id="GO:0008270">
    <property type="term" value="F:zinc ion binding"/>
    <property type="evidence" value="ECO:0007669"/>
    <property type="project" value="UniProtKB-KW"/>
</dbReference>
<evidence type="ECO:0000256" key="3">
    <source>
        <dbReference type="ARBA" id="ARBA00022679"/>
    </source>
</evidence>
<dbReference type="FunFam" id="3.30.40.10:FF:000376">
    <property type="entry name" value="Putative E3 ubiquitin-protein ligase RHB1A"/>
    <property type="match status" value="1"/>
</dbReference>
<evidence type="ECO:0000256" key="8">
    <source>
        <dbReference type="PROSITE-ProRule" id="PRU00175"/>
    </source>
</evidence>
<dbReference type="InterPro" id="IPR013083">
    <property type="entry name" value="Znf_RING/FYVE/PHD"/>
</dbReference>
<evidence type="ECO:0000313" key="10">
    <source>
        <dbReference type="EMBL" id="KAE8055365.1"/>
    </source>
</evidence>
<dbReference type="EC" id="2.3.2.27" evidence="2"/>
<dbReference type="PROSITE" id="PS50089">
    <property type="entry name" value="ZF_RING_2"/>
    <property type="match status" value="1"/>
</dbReference>
<dbReference type="GO" id="GO:0005829">
    <property type="term" value="C:cytosol"/>
    <property type="evidence" value="ECO:0007669"/>
    <property type="project" value="TreeGrafter"/>
</dbReference>
<comment type="catalytic activity">
    <reaction evidence="1">
        <text>S-ubiquitinyl-[E2 ubiquitin-conjugating enzyme]-L-cysteine + [acceptor protein]-L-lysine = [E2 ubiquitin-conjugating enzyme]-L-cysteine + N(6)-ubiquitinyl-[acceptor protein]-L-lysine.</text>
        <dbReference type="EC" id="2.3.2.27"/>
    </reaction>
</comment>
<feature type="domain" description="RING-type" evidence="9">
    <location>
        <begin position="234"/>
        <end position="275"/>
    </location>
</feature>
<protein>
    <recommendedName>
        <fullName evidence="2">RING-type E3 ubiquitin transferase</fullName>
        <ecNumber evidence="2">2.3.2.27</ecNumber>
    </recommendedName>
</protein>
<evidence type="ECO:0000256" key="2">
    <source>
        <dbReference type="ARBA" id="ARBA00012483"/>
    </source>
</evidence>
<evidence type="ECO:0000256" key="6">
    <source>
        <dbReference type="ARBA" id="ARBA00022786"/>
    </source>
</evidence>
<keyword evidence="11" id="KW-1185">Reference proteome</keyword>
<reference evidence="10 11" key="1">
    <citation type="submission" date="2019-06" db="EMBL/GenBank/DDBJ databases">
        <title>A chromosomal-level reference genome of Carpinus fangiana (Coryloideae, Betulaceae).</title>
        <authorList>
            <person name="Yang X."/>
            <person name="Wang Z."/>
            <person name="Zhang L."/>
            <person name="Hao G."/>
            <person name="Liu J."/>
            <person name="Yang Y."/>
        </authorList>
    </citation>
    <scope>NUCLEOTIDE SEQUENCE [LARGE SCALE GENOMIC DNA]</scope>
    <source>
        <strain evidence="10">Cfa_2016G</strain>
        <tissue evidence="10">Leaf</tissue>
    </source>
</reference>
<dbReference type="PANTHER" id="PTHR46463:SF44">
    <property type="entry name" value="RING_U-BOX SUPERFAMILY PROTEIN"/>
    <property type="match status" value="1"/>
</dbReference>
<evidence type="ECO:0000259" key="9">
    <source>
        <dbReference type="PROSITE" id="PS50089"/>
    </source>
</evidence>
<evidence type="ECO:0000256" key="7">
    <source>
        <dbReference type="ARBA" id="ARBA00022833"/>
    </source>
</evidence>
<dbReference type="CDD" id="cd23116">
    <property type="entry name" value="RING-H2_AIRP1-like"/>
    <property type="match status" value="1"/>
</dbReference>
<dbReference type="PANTHER" id="PTHR46463">
    <property type="entry name" value="ZINC FINGER, RING/FYVE/PHD-TYPE"/>
    <property type="match status" value="1"/>
</dbReference>
<organism evidence="10 11">
    <name type="scientific">Carpinus fangiana</name>
    <dbReference type="NCBI Taxonomy" id="176857"/>
    <lineage>
        <taxon>Eukaryota</taxon>
        <taxon>Viridiplantae</taxon>
        <taxon>Streptophyta</taxon>
        <taxon>Embryophyta</taxon>
        <taxon>Tracheophyta</taxon>
        <taxon>Spermatophyta</taxon>
        <taxon>Magnoliopsida</taxon>
        <taxon>eudicotyledons</taxon>
        <taxon>Gunneridae</taxon>
        <taxon>Pentapetalae</taxon>
        <taxon>rosids</taxon>
        <taxon>fabids</taxon>
        <taxon>Fagales</taxon>
        <taxon>Betulaceae</taxon>
        <taxon>Carpinus</taxon>
    </lineage>
</organism>